<dbReference type="EMBL" id="JAATIS010005477">
    <property type="protein sequence ID" value="KAG2459504.1"/>
    <property type="molecule type" value="Genomic_DNA"/>
</dbReference>
<accession>A0A8X7X1I6</accession>
<evidence type="ECO:0000256" key="1">
    <source>
        <dbReference type="ARBA" id="ARBA00037690"/>
    </source>
</evidence>
<feature type="non-terminal residue" evidence="5">
    <location>
        <position position="1"/>
    </location>
</feature>
<dbReference type="SMART" id="SM01117">
    <property type="entry name" value="Cyt-b5"/>
    <property type="match status" value="1"/>
</dbReference>
<organism evidence="5 6">
    <name type="scientific">Polypterus senegalus</name>
    <name type="common">Senegal bichir</name>
    <dbReference type="NCBI Taxonomy" id="55291"/>
    <lineage>
        <taxon>Eukaryota</taxon>
        <taxon>Metazoa</taxon>
        <taxon>Chordata</taxon>
        <taxon>Craniata</taxon>
        <taxon>Vertebrata</taxon>
        <taxon>Euteleostomi</taxon>
        <taxon>Actinopterygii</taxon>
        <taxon>Polypteriformes</taxon>
        <taxon>Polypteridae</taxon>
        <taxon>Polypterus</taxon>
    </lineage>
</organism>
<protein>
    <recommendedName>
        <fullName evidence="3">Neuferricin</fullName>
    </recommendedName>
    <alternativeName>
        <fullName evidence="4">Cytochrome b5 domain-containing protein 2</fullName>
    </alternativeName>
</protein>
<sequence length="260" mass="28694">MIRYSVALGLLAVSVFFVSDKGFQWISALLLRLPESQALLLTPEDLSRYTGTPDSPGLYLAVLGQVFDVSRGHRHYSPGGSYHVFAGRDGSRAFVTGDFTETGLVDDLSGLSPLEVLVINDWLSFYKKEYPFVGKLIGRFYTNNGEPTEALKQAETSIYEGQKLKAKTELDNLRFPPCNSEWSAASGGRVWCTTNSGGIQRSWAGVPRKLYSPGSRGFRCVCVQVVNDISSYNNRGELDNPNLQVYDNCPPLEESCILKG</sequence>
<dbReference type="Pfam" id="PF00173">
    <property type="entry name" value="Cyt-b5"/>
    <property type="match status" value="1"/>
</dbReference>
<reference evidence="5 6" key="1">
    <citation type="journal article" date="2021" name="Cell">
        <title>Tracing the genetic footprints of vertebrate landing in non-teleost ray-finned fishes.</title>
        <authorList>
            <person name="Bi X."/>
            <person name="Wang K."/>
            <person name="Yang L."/>
            <person name="Pan H."/>
            <person name="Jiang H."/>
            <person name="Wei Q."/>
            <person name="Fang M."/>
            <person name="Yu H."/>
            <person name="Zhu C."/>
            <person name="Cai Y."/>
            <person name="He Y."/>
            <person name="Gan X."/>
            <person name="Zeng H."/>
            <person name="Yu D."/>
            <person name="Zhu Y."/>
            <person name="Jiang H."/>
            <person name="Qiu Q."/>
            <person name="Yang H."/>
            <person name="Zhang Y.E."/>
            <person name="Wang W."/>
            <person name="Zhu M."/>
            <person name="He S."/>
            <person name="Zhang G."/>
        </authorList>
    </citation>
    <scope>NUCLEOTIDE SEQUENCE [LARGE SCALE GENOMIC DNA]</scope>
    <source>
        <strain evidence="5">Bchr_013</strain>
    </source>
</reference>
<dbReference type="AlphaFoldDB" id="A0A8X7X1I6"/>
<dbReference type="GO" id="GO:0012505">
    <property type="term" value="C:endomembrane system"/>
    <property type="evidence" value="ECO:0007669"/>
    <property type="project" value="TreeGrafter"/>
</dbReference>
<keyword evidence="6" id="KW-1185">Reference proteome</keyword>
<dbReference type="GO" id="GO:0016020">
    <property type="term" value="C:membrane"/>
    <property type="evidence" value="ECO:0007669"/>
    <property type="project" value="TreeGrafter"/>
</dbReference>
<feature type="non-terminal residue" evidence="5">
    <location>
        <position position="260"/>
    </location>
</feature>
<dbReference type="InterPro" id="IPR050577">
    <property type="entry name" value="MAPR/NEUFC/NENF-like"/>
</dbReference>
<dbReference type="Gene3D" id="3.10.120.10">
    <property type="entry name" value="Cytochrome b5-like heme/steroid binding domain"/>
    <property type="match status" value="1"/>
</dbReference>
<dbReference type="SUPFAM" id="SSF55856">
    <property type="entry name" value="Cytochrome b5-like heme/steroid binding domain"/>
    <property type="match status" value="1"/>
</dbReference>
<comment type="function">
    <text evidence="1">Heme-binding protein which promotes neuronal but not astrocyte differentiation.</text>
</comment>
<dbReference type="InterPro" id="IPR001199">
    <property type="entry name" value="Cyt_B5-like_heme/steroid-bd"/>
</dbReference>
<dbReference type="PANTHER" id="PTHR10281:SF4">
    <property type="entry name" value="NEUFERRICIN"/>
    <property type="match status" value="1"/>
</dbReference>
<dbReference type="PANTHER" id="PTHR10281">
    <property type="entry name" value="MEMBRANE-ASSOCIATED PROGESTERONE RECEPTOR COMPONENT-RELATED"/>
    <property type="match status" value="1"/>
</dbReference>
<dbReference type="InterPro" id="IPR036400">
    <property type="entry name" value="Cyt_B5-like_heme/steroid_sf"/>
</dbReference>
<dbReference type="OrthoDB" id="10257697at2759"/>
<evidence type="ECO:0000256" key="2">
    <source>
        <dbReference type="ARBA" id="ARBA00038357"/>
    </source>
</evidence>
<comment type="caution">
    <text evidence="5">The sequence shown here is derived from an EMBL/GenBank/DDBJ whole genome shotgun (WGS) entry which is preliminary data.</text>
</comment>
<comment type="similarity">
    <text evidence="2">Belongs to the cytochrome b5 family. MAPR subfamily.</text>
</comment>
<gene>
    <name evidence="5" type="primary">Cyb5d2</name>
    <name evidence="5" type="ORF">GTO96_0019480</name>
</gene>
<evidence type="ECO:0000313" key="6">
    <source>
        <dbReference type="Proteomes" id="UP000886611"/>
    </source>
</evidence>
<evidence type="ECO:0000256" key="3">
    <source>
        <dbReference type="ARBA" id="ARBA00039568"/>
    </source>
</evidence>
<proteinExistence type="inferred from homology"/>
<dbReference type="FunFam" id="3.10.120.10:FF:000003">
    <property type="entry name" value="membrane-associated progesterone receptor component 1"/>
    <property type="match status" value="1"/>
</dbReference>
<name>A0A8X7X1I6_POLSE</name>
<dbReference type="Proteomes" id="UP000886611">
    <property type="component" value="Unassembled WGS sequence"/>
</dbReference>
<evidence type="ECO:0000256" key="4">
    <source>
        <dbReference type="ARBA" id="ARBA00042241"/>
    </source>
</evidence>
<evidence type="ECO:0000313" key="5">
    <source>
        <dbReference type="EMBL" id="KAG2459504.1"/>
    </source>
</evidence>